<evidence type="ECO:0000256" key="5">
    <source>
        <dbReference type="ARBA" id="ARBA00022692"/>
    </source>
</evidence>
<feature type="domain" description="Bacterial surface antigen (D15)" evidence="11">
    <location>
        <begin position="289"/>
        <end position="584"/>
    </location>
</feature>
<comment type="similarity">
    <text evidence="2">Belongs to the TamA family.</text>
</comment>
<keyword evidence="7" id="KW-0472">Membrane</keyword>
<evidence type="ECO:0000256" key="10">
    <source>
        <dbReference type="ARBA" id="ARBA00093548"/>
    </source>
</evidence>
<dbReference type="Pfam" id="PF07244">
    <property type="entry name" value="POTRA"/>
    <property type="match status" value="1"/>
</dbReference>
<dbReference type="InterPro" id="IPR035243">
    <property type="entry name" value="TamA_POTRA_Dom_1"/>
</dbReference>
<comment type="subunit">
    <text evidence="10">Interacts with TamB to form the translocation and assembly module (TAM).</text>
</comment>
<evidence type="ECO:0000259" key="12">
    <source>
        <dbReference type="Pfam" id="PF07244"/>
    </source>
</evidence>
<dbReference type="AlphaFoldDB" id="A0A140D756"/>
<evidence type="ECO:0000259" key="11">
    <source>
        <dbReference type="Pfam" id="PF01103"/>
    </source>
</evidence>
<accession>A0A140D756</accession>
<organism evidence="14">
    <name type="scientific">Pasteurella multocida</name>
    <dbReference type="NCBI Taxonomy" id="747"/>
    <lineage>
        <taxon>Bacteria</taxon>
        <taxon>Pseudomonadati</taxon>
        <taxon>Pseudomonadota</taxon>
        <taxon>Gammaproteobacteria</taxon>
        <taxon>Pasteurellales</taxon>
        <taxon>Pasteurellaceae</taxon>
        <taxon>Pasteurella</taxon>
    </lineage>
</organism>
<dbReference type="EMBL" id="KP660891">
    <property type="protein sequence ID" value="AMK08730.1"/>
    <property type="molecule type" value="Genomic_DNA"/>
</dbReference>
<feature type="domain" description="TamA POTRA" evidence="13">
    <location>
        <begin position="34"/>
        <end position="109"/>
    </location>
</feature>
<gene>
    <name evidence="14" type="primary">PM1809</name>
</gene>
<dbReference type="FunFam" id="3.10.20.310:FF:000008">
    <property type="entry name" value="Outer membrane protein, OMP85 family"/>
    <property type="match status" value="1"/>
</dbReference>
<dbReference type="InterPro" id="IPR000184">
    <property type="entry name" value="Bac_surfAg_D15"/>
</dbReference>
<feature type="domain" description="POTRA" evidence="12">
    <location>
        <begin position="199"/>
        <end position="267"/>
    </location>
</feature>
<sequence>MKLLSNTKASLITKTVFFIGSVLLSTVSLAQQLELQVKGIQNTQLNNNVRIYVGMIDKEEADGSEPHKQLVREAIDKALRAYGYYQSEVEFQIESQKPPKKDQLIAHVKIGEPVKIADVDFVLQGEATQDPEFIAVTKNIPEKGSILNHETYDNYKSHIQKIALSRGYFDGDFLVSRLEVSPSTQQAWWRLNYDSGERYRFGEVTFENAQIREDYLRNMINFNKGQPYLINDLSTLTNNYTSSNWFSSVLMQPVLDEEHKIVNVDVLLQPRKKNSMEVGIGWASDVGPRLQLGWTKPWINNRGHSFRTNLYVSAPKQTLEATYKMPLLKNPLNYYYEYSAGLENENKNDTESFASSLSAIRYWNHEAGWQHSLGLRVRYDSFIQANVKDKTLLVFPTASVRRTRLQGGLFPTWGDTQKLTVDLGRTWWLSDVDFLKMQGSSLWVRTYLQHHRIVTRLELGWLHTKNIERIPPALRFFAGGDRSIRGYGYKKIAPKNNAGKLVGGSRLLTGSFEYQYQVYPDWWLATFADTGLAANQFTTKELRYGAGMGVRWASPVGAIKFDIATPIRDKDNSKNIQFYIGLGAEL</sequence>
<reference evidence="14" key="1">
    <citation type="submission" date="2015-01" db="EMBL/GenBank/DDBJ databases">
        <title>Draft genome sequence of Pasteurella multocida isolated from alpaca pneumonia.</title>
        <authorList>
            <person name="Maturrano L."/>
            <person name="Hurtado R."/>
            <person name="Allasi N."/>
            <person name="Juscamayta E."/>
            <person name="Fernandez D."/>
            <person name="Maximiliano J."/>
            <person name="Rimac R."/>
            <person name="Rosadio R."/>
        </authorList>
    </citation>
    <scope>NUCLEOTIDE SEQUENCE</scope>
    <source>
        <strain evidence="14">UNMSM</strain>
    </source>
</reference>
<dbReference type="PANTHER" id="PTHR12815:SF47">
    <property type="entry name" value="TRANSLOCATION AND ASSEMBLY MODULE SUBUNIT TAMA"/>
    <property type="match status" value="1"/>
</dbReference>
<evidence type="ECO:0000256" key="1">
    <source>
        <dbReference type="ARBA" id="ARBA00004442"/>
    </source>
</evidence>
<evidence type="ECO:0000256" key="8">
    <source>
        <dbReference type="ARBA" id="ARBA00023237"/>
    </source>
</evidence>
<dbReference type="GO" id="GO:0009279">
    <property type="term" value="C:cell outer membrane"/>
    <property type="evidence" value="ECO:0007669"/>
    <property type="project" value="UniProtKB-SubCell"/>
</dbReference>
<evidence type="ECO:0000256" key="2">
    <source>
        <dbReference type="ARBA" id="ARBA00010248"/>
    </source>
</evidence>
<comment type="subcellular location">
    <subcellularLocation>
        <location evidence="1">Cell outer membrane</location>
    </subcellularLocation>
</comment>
<dbReference type="RefSeq" id="WP_071523658.1">
    <property type="nucleotide sequence ID" value="NZ_JACDXE010000030.1"/>
</dbReference>
<evidence type="ECO:0000256" key="6">
    <source>
        <dbReference type="ARBA" id="ARBA00022729"/>
    </source>
</evidence>
<dbReference type="Pfam" id="PF17243">
    <property type="entry name" value="POTRA_TamA_1"/>
    <property type="match status" value="1"/>
</dbReference>
<dbReference type="Gene3D" id="2.40.160.50">
    <property type="entry name" value="membrane protein fhac: a member of the omp85/tpsb transporter family"/>
    <property type="match status" value="1"/>
</dbReference>
<evidence type="ECO:0000256" key="7">
    <source>
        <dbReference type="ARBA" id="ARBA00023136"/>
    </source>
</evidence>
<evidence type="ECO:0000256" key="9">
    <source>
        <dbReference type="ARBA" id="ARBA00033063"/>
    </source>
</evidence>
<keyword evidence="8" id="KW-0998">Cell outer membrane</keyword>
<evidence type="ECO:0000256" key="3">
    <source>
        <dbReference type="ARBA" id="ARBA00015419"/>
    </source>
</evidence>
<keyword evidence="5" id="KW-0812">Transmembrane</keyword>
<dbReference type="Pfam" id="PF01103">
    <property type="entry name" value="Omp85"/>
    <property type="match status" value="1"/>
</dbReference>
<dbReference type="InterPro" id="IPR010827">
    <property type="entry name" value="BamA/TamA_POTRA"/>
</dbReference>
<dbReference type="PANTHER" id="PTHR12815">
    <property type="entry name" value="SORTING AND ASSEMBLY MACHINERY SAMM50 PROTEIN FAMILY MEMBER"/>
    <property type="match status" value="1"/>
</dbReference>
<evidence type="ECO:0000313" key="14">
    <source>
        <dbReference type="EMBL" id="AMK08730.1"/>
    </source>
</evidence>
<dbReference type="Gene3D" id="3.10.20.310">
    <property type="entry name" value="membrane protein fhac"/>
    <property type="match status" value="3"/>
</dbReference>
<keyword evidence="6" id="KW-0732">Signal</keyword>
<evidence type="ECO:0000259" key="13">
    <source>
        <dbReference type="Pfam" id="PF17243"/>
    </source>
</evidence>
<name>A0A140D756_PASMD</name>
<dbReference type="InterPro" id="IPR039910">
    <property type="entry name" value="D15-like"/>
</dbReference>
<dbReference type="GO" id="GO:0009306">
    <property type="term" value="P:protein secretion"/>
    <property type="evidence" value="ECO:0007669"/>
    <property type="project" value="TreeGrafter"/>
</dbReference>
<proteinExistence type="inferred from homology"/>
<dbReference type="GO" id="GO:0097347">
    <property type="term" value="C:TAM protein secretion complex"/>
    <property type="evidence" value="ECO:0007669"/>
    <property type="project" value="TreeGrafter"/>
</dbReference>
<keyword evidence="4" id="KW-1134">Transmembrane beta strand</keyword>
<protein>
    <recommendedName>
        <fullName evidence="3">Translocation and assembly module subunit TamA</fullName>
    </recommendedName>
    <alternativeName>
        <fullName evidence="9">Autotransporter assembly factor TamA</fullName>
    </alternativeName>
</protein>
<evidence type="ECO:0000256" key="4">
    <source>
        <dbReference type="ARBA" id="ARBA00022452"/>
    </source>
</evidence>